<evidence type="ECO:0000313" key="1">
    <source>
        <dbReference type="EMBL" id="ETO29321.1"/>
    </source>
</evidence>
<sequence>MHTCQAHFESKKTERLRQLSEQCQQAIVQYNKALECPESINDGMRRQVLYDFYENTSLDVLRIPLGIHHCDHDPCKPASTLAFVVDDTDENNNDTIELTIDNDIPVMELDVRIDCEKANQEYMLKTCTLVQIHGKVIPDTVKLVTDITKEIYMNRLKAKCLQHNAVLWTTEPVSRMESTKLQRARLNKKSTKWPTIRMIIAMEKLKLLAVQF</sequence>
<dbReference type="AlphaFoldDB" id="X6NTL4"/>
<protein>
    <submittedName>
        <fullName evidence="1">Uncharacterized protein</fullName>
    </submittedName>
</protein>
<name>X6NTL4_RETFI</name>
<proteinExistence type="predicted"/>
<organism evidence="1 2">
    <name type="scientific">Reticulomyxa filosa</name>
    <dbReference type="NCBI Taxonomy" id="46433"/>
    <lineage>
        <taxon>Eukaryota</taxon>
        <taxon>Sar</taxon>
        <taxon>Rhizaria</taxon>
        <taxon>Retaria</taxon>
        <taxon>Foraminifera</taxon>
        <taxon>Monothalamids</taxon>
        <taxon>Reticulomyxidae</taxon>
        <taxon>Reticulomyxa</taxon>
    </lineage>
</organism>
<dbReference type="EMBL" id="ASPP01006118">
    <property type="protein sequence ID" value="ETO29321.1"/>
    <property type="molecule type" value="Genomic_DNA"/>
</dbReference>
<reference evidence="1 2" key="1">
    <citation type="journal article" date="2013" name="Curr. Biol.">
        <title>The Genome of the Foraminiferan Reticulomyxa filosa.</title>
        <authorList>
            <person name="Glockner G."/>
            <person name="Hulsmann N."/>
            <person name="Schleicher M."/>
            <person name="Noegel A.A."/>
            <person name="Eichinger L."/>
            <person name="Gallinger C."/>
            <person name="Pawlowski J."/>
            <person name="Sierra R."/>
            <person name="Euteneuer U."/>
            <person name="Pillet L."/>
            <person name="Moustafa A."/>
            <person name="Platzer M."/>
            <person name="Groth M."/>
            <person name="Szafranski K."/>
            <person name="Schliwa M."/>
        </authorList>
    </citation>
    <scope>NUCLEOTIDE SEQUENCE [LARGE SCALE GENOMIC DNA]</scope>
</reference>
<comment type="caution">
    <text evidence="1">The sequence shown here is derived from an EMBL/GenBank/DDBJ whole genome shotgun (WGS) entry which is preliminary data.</text>
</comment>
<dbReference type="Proteomes" id="UP000023152">
    <property type="component" value="Unassembled WGS sequence"/>
</dbReference>
<gene>
    <name evidence="1" type="ORF">RFI_07800</name>
</gene>
<evidence type="ECO:0000313" key="2">
    <source>
        <dbReference type="Proteomes" id="UP000023152"/>
    </source>
</evidence>
<keyword evidence="2" id="KW-1185">Reference proteome</keyword>
<accession>X6NTL4</accession>